<dbReference type="InterPro" id="IPR011006">
    <property type="entry name" value="CheY-like_superfamily"/>
</dbReference>
<sequence>INVDESRNVEVKHKDGQVTPSSLFVSILFDSDPTDYKLCAILRDCTKICELEHKKDSFMATVNHELRTPLNGVIGLSESLRMTEPNPGRKKHLDIINNCAVRLLALVNEIMDIAALKAKKMQLNFGMVNVNEICEQVCGEMMEAVDKRGRKIKKDKVDLGFLPDPACPEVEGDRERLHYVLSAMINNACKFTSKGSVKVVTKGKARGVLVKIVDTGIGIADQNVKRIFTEFEQEDDDHENRKYEGLGLGLSVSNEVVNLHGGRLWCESEPGRGTTFFIDLVCNAREVVEARSKKRAQKKELAQKMVMADEGLAGEGDDQEDLQNTINELAVKEVLVIDDCDDTATILRPMLVDRAYKTNTVADGFAALDYFNTHPMPDIVIMETELPGNLPGLEFLSQFRREKPPEWAVHSSSPWVEGLCALAFAMLFSRSVGSSGHEVVKIWTQAIRRGATAVYTKPITEENLPIIIDHIFALIRNRYHVQHENKAKVNYEVMGRVMPKFIINRLRGGATMIADKLECVSCVSAVVHQFPLITQAVPVTQLVVLMNKMTN</sequence>
<evidence type="ECO:0000256" key="5">
    <source>
        <dbReference type="ARBA" id="ARBA00022777"/>
    </source>
</evidence>
<dbReference type="AlphaFoldDB" id="A0A7J6U607"/>
<dbReference type="Pfam" id="PF00512">
    <property type="entry name" value="HisKA"/>
    <property type="match status" value="1"/>
</dbReference>
<dbReference type="InterPro" id="IPR036890">
    <property type="entry name" value="HATPase_C_sf"/>
</dbReference>
<dbReference type="Pfam" id="PF00072">
    <property type="entry name" value="Response_reg"/>
    <property type="match status" value="1"/>
</dbReference>
<organism evidence="9 10">
    <name type="scientific">Perkinsus olseni</name>
    <name type="common">Perkinsus atlanticus</name>
    <dbReference type="NCBI Taxonomy" id="32597"/>
    <lineage>
        <taxon>Eukaryota</taxon>
        <taxon>Sar</taxon>
        <taxon>Alveolata</taxon>
        <taxon>Perkinsozoa</taxon>
        <taxon>Perkinsea</taxon>
        <taxon>Perkinsida</taxon>
        <taxon>Perkinsidae</taxon>
        <taxon>Perkinsus</taxon>
    </lineage>
</organism>
<dbReference type="SUPFAM" id="SSF55874">
    <property type="entry name" value="ATPase domain of HSP90 chaperone/DNA topoisomerase II/histidine kinase"/>
    <property type="match status" value="1"/>
</dbReference>
<keyword evidence="10" id="KW-1185">Reference proteome</keyword>
<dbReference type="InterPro" id="IPR004358">
    <property type="entry name" value="Sig_transdc_His_kin-like_C"/>
</dbReference>
<evidence type="ECO:0000256" key="6">
    <source>
        <dbReference type="PROSITE-ProRule" id="PRU00169"/>
    </source>
</evidence>
<reference evidence="9 10" key="1">
    <citation type="submission" date="2020-04" db="EMBL/GenBank/DDBJ databases">
        <title>Perkinsus olseni comparative genomics.</title>
        <authorList>
            <person name="Bogema D.R."/>
        </authorList>
    </citation>
    <scope>NUCLEOTIDE SEQUENCE [LARGE SCALE GENOMIC DNA]</scope>
    <source>
        <strain evidence="9 10">ATCC PRA-207</strain>
    </source>
</reference>
<dbReference type="GO" id="GO:0009927">
    <property type="term" value="F:histidine phosphotransfer kinase activity"/>
    <property type="evidence" value="ECO:0007669"/>
    <property type="project" value="TreeGrafter"/>
</dbReference>
<evidence type="ECO:0000259" key="7">
    <source>
        <dbReference type="PROSITE" id="PS50109"/>
    </source>
</evidence>
<dbReference type="InterPro" id="IPR036097">
    <property type="entry name" value="HisK_dim/P_sf"/>
</dbReference>
<dbReference type="SMART" id="SM00387">
    <property type="entry name" value="HATPase_c"/>
    <property type="match status" value="1"/>
</dbReference>
<dbReference type="Gene3D" id="3.30.565.10">
    <property type="entry name" value="Histidine kinase-like ATPase, C-terminal domain"/>
    <property type="match status" value="1"/>
</dbReference>
<dbReference type="Proteomes" id="UP000553632">
    <property type="component" value="Unassembled WGS sequence"/>
</dbReference>
<dbReference type="SMART" id="SM00448">
    <property type="entry name" value="REC"/>
    <property type="match status" value="1"/>
</dbReference>
<dbReference type="SUPFAM" id="SSF52172">
    <property type="entry name" value="CheY-like"/>
    <property type="match status" value="1"/>
</dbReference>
<dbReference type="EMBL" id="JABANO010006185">
    <property type="protein sequence ID" value="KAF4752240.1"/>
    <property type="molecule type" value="Genomic_DNA"/>
</dbReference>
<dbReference type="CDD" id="cd00082">
    <property type="entry name" value="HisKA"/>
    <property type="match status" value="1"/>
</dbReference>
<comment type="catalytic activity">
    <reaction evidence="1">
        <text>ATP + protein L-histidine = ADP + protein N-phospho-L-histidine.</text>
        <dbReference type="EC" id="2.7.13.3"/>
    </reaction>
</comment>
<dbReference type="PANTHER" id="PTHR43047:SF72">
    <property type="entry name" value="OSMOSENSING HISTIDINE PROTEIN KINASE SLN1"/>
    <property type="match status" value="1"/>
</dbReference>
<dbReference type="CDD" id="cd00156">
    <property type="entry name" value="REC"/>
    <property type="match status" value="1"/>
</dbReference>
<dbReference type="Gene3D" id="1.10.287.130">
    <property type="match status" value="1"/>
</dbReference>
<comment type="caution">
    <text evidence="6">Lacks conserved residue(s) required for the propagation of feature annotation.</text>
</comment>
<dbReference type="InterPro" id="IPR005467">
    <property type="entry name" value="His_kinase_dom"/>
</dbReference>
<proteinExistence type="predicted"/>
<feature type="non-terminal residue" evidence="9">
    <location>
        <position position="551"/>
    </location>
</feature>
<feature type="domain" description="Histidine kinase" evidence="7">
    <location>
        <begin position="61"/>
        <end position="284"/>
    </location>
</feature>
<dbReference type="Gene3D" id="3.40.50.2300">
    <property type="match status" value="1"/>
</dbReference>
<evidence type="ECO:0000256" key="3">
    <source>
        <dbReference type="ARBA" id="ARBA00022553"/>
    </source>
</evidence>
<keyword evidence="4" id="KW-0808">Transferase</keyword>
<dbReference type="GO" id="GO:0000155">
    <property type="term" value="F:phosphorelay sensor kinase activity"/>
    <property type="evidence" value="ECO:0007669"/>
    <property type="project" value="InterPro"/>
</dbReference>
<dbReference type="GO" id="GO:0005886">
    <property type="term" value="C:plasma membrane"/>
    <property type="evidence" value="ECO:0007669"/>
    <property type="project" value="TreeGrafter"/>
</dbReference>
<dbReference type="SUPFAM" id="SSF47384">
    <property type="entry name" value="Homodimeric domain of signal transducing histidine kinase"/>
    <property type="match status" value="1"/>
</dbReference>
<evidence type="ECO:0000313" key="10">
    <source>
        <dbReference type="Proteomes" id="UP000553632"/>
    </source>
</evidence>
<dbReference type="PROSITE" id="PS50109">
    <property type="entry name" value="HIS_KIN"/>
    <property type="match status" value="1"/>
</dbReference>
<dbReference type="PRINTS" id="PR00344">
    <property type="entry name" value="BCTRLSENSOR"/>
</dbReference>
<accession>A0A7J6U607</accession>
<keyword evidence="5" id="KW-0418">Kinase</keyword>
<protein>
    <recommendedName>
        <fullName evidence="2">histidine kinase</fullName>
        <ecNumber evidence="2">2.7.13.3</ecNumber>
    </recommendedName>
</protein>
<evidence type="ECO:0000256" key="4">
    <source>
        <dbReference type="ARBA" id="ARBA00022679"/>
    </source>
</evidence>
<evidence type="ECO:0000256" key="2">
    <source>
        <dbReference type="ARBA" id="ARBA00012438"/>
    </source>
</evidence>
<keyword evidence="3" id="KW-0597">Phosphoprotein</keyword>
<dbReference type="SMART" id="SM00388">
    <property type="entry name" value="HisKA"/>
    <property type="match status" value="1"/>
</dbReference>
<feature type="domain" description="Response regulatory" evidence="8">
    <location>
        <begin position="333"/>
        <end position="472"/>
    </location>
</feature>
<dbReference type="InterPro" id="IPR001789">
    <property type="entry name" value="Sig_transdc_resp-reg_receiver"/>
</dbReference>
<evidence type="ECO:0000313" key="9">
    <source>
        <dbReference type="EMBL" id="KAF4752240.1"/>
    </source>
</evidence>
<name>A0A7J6U607_PEROL</name>
<gene>
    <name evidence="9" type="ORF">FOZ63_029128</name>
</gene>
<dbReference type="PANTHER" id="PTHR43047">
    <property type="entry name" value="TWO-COMPONENT HISTIDINE PROTEIN KINASE"/>
    <property type="match status" value="1"/>
</dbReference>
<comment type="caution">
    <text evidence="9">The sequence shown here is derived from an EMBL/GenBank/DDBJ whole genome shotgun (WGS) entry which is preliminary data.</text>
</comment>
<evidence type="ECO:0000256" key="1">
    <source>
        <dbReference type="ARBA" id="ARBA00000085"/>
    </source>
</evidence>
<dbReference type="InterPro" id="IPR003594">
    <property type="entry name" value="HATPase_dom"/>
</dbReference>
<dbReference type="InterPro" id="IPR003661">
    <property type="entry name" value="HisK_dim/P_dom"/>
</dbReference>
<feature type="non-terminal residue" evidence="9">
    <location>
        <position position="1"/>
    </location>
</feature>
<dbReference type="EC" id="2.7.13.3" evidence="2"/>
<dbReference type="PROSITE" id="PS50110">
    <property type="entry name" value="RESPONSE_REGULATORY"/>
    <property type="match status" value="1"/>
</dbReference>
<evidence type="ECO:0000259" key="8">
    <source>
        <dbReference type="PROSITE" id="PS50110"/>
    </source>
</evidence>
<dbReference type="Pfam" id="PF02518">
    <property type="entry name" value="HATPase_c"/>
    <property type="match status" value="1"/>
</dbReference>